<organism evidence="2 3">
    <name type="scientific">Sinomicrobium weinanense</name>
    <dbReference type="NCBI Taxonomy" id="2842200"/>
    <lineage>
        <taxon>Bacteria</taxon>
        <taxon>Pseudomonadati</taxon>
        <taxon>Bacteroidota</taxon>
        <taxon>Flavobacteriia</taxon>
        <taxon>Flavobacteriales</taxon>
        <taxon>Flavobacteriaceae</taxon>
        <taxon>Sinomicrobium</taxon>
    </lineage>
</organism>
<dbReference type="Proteomes" id="UP000653730">
    <property type="component" value="Unassembled WGS sequence"/>
</dbReference>
<keyword evidence="1" id="KW-0812">Transmembrane</keyword>
<dbReference type="AlphaFoldDB" id="A0A926PZP5"/>
<dbReference type="RefSeq" id="WP_187963509.1">
    <property type="nucleotide sequence ID" value="NZ_JACVDC010000001.1"/>
</dbReference>
<evidence type="ECO:0000313" key="3">
    <source>
        <dbReference type="Proteomes" id="UP000653730"/>
    </source>
</evidence>
<keyword evidence="3" id="KW-1185">Reference proteome</keyword>
<proteinExistence type="predicted"/>
<evidence type="ECO:0000256" key="1">
    <source>
        <dbReference type="SAM" id="Phobius"/>
    </source>
</evidence>
<keyword evidence="1" id="KW-0472">Membrane</keyword>
<protein>
    <submittedName>
        <fullName evidence="2">Uncharacterized protein</fullName>
    </submittedName>
</protein>
<gene>
    <name evidence="2" type="ORF">IBL28_00090</name>
</gene>
<comment type="caution">
    <text evidence="2">The sequence shown here is derived from an EMBL/GenBank/DDBJ whole genome shotgun (WGS) entry which is preliminary data.</text>
</comment>
<feature type="transmembrane region" description="Helical" evidence="1">
    <location>
        <begin position="12"/>
        <end position="32"/>
    </location>
</feature>
<sequence length="103" mass="11529">MVLNKSTYKSIAASFLVLFGIFLITPAIVTIIEKSADVSIFYSAAEEENHGCTKVVDDRIINSIYDSSFVLSSPLYERAPMEYVEDLYTSYQADQFCPPPELS</sequence>
<reference evidence="2 3" key="1">
    <citation type="submission" date="2020-09" db="EMBL/GenBank/DDBJ databases">
        <title>Sinomicrobium weinanense sp. nov., a halophilic bacteria isolated from saline-alkali soil.</title>
        <authorList>
            <person name="Wu P."/>
            <person name="Ren H."/>
            <person name="Mei Y."/>
            <person name="Liang Y."/>
            <person name="Chen Z."/>
        </authorList>
    </citation>
    <scope>NUCLEOTIDE SEQUENCE [LARGE SCALE GENOMIC DNA]</scope>
    <source>
        <strain evidence="2 3">FJxs</strain>
    </source>
</reference>
<accession>A0A926PZP5</accession>
<keyword evidence="1" id="KW-1133">Transmembrane helix</keyword>
<dbReference type="EMBL" id="JACVDC010000001">
    <property type="protein sequence ID" value="MBC9794347.1"/>
    <property type="molecule type" value="Genomic_DNA"/>
</dbReference>
<name>A0A926PZP5_9FLAO</name>
<evidence type="ECO:0000313" key="2">
    <source>
        <dbReference type="EMBL" id="MBC9794347.1"/>
    </source>
</evidence>